<keyword evidence="3 8" id="KW-0540">Nuclease</keyword>
<keyword evidence="5 8" id="KW-0378">Hydrolase</keyword>
<dbReference type="PANTHER" id="PTHR33653:SF1">
    <property type="entry name" value="RIBONUCLEASE VAPC2"/>
    <property type="match status" value="1"/>
</dbReference>
<dbReference type="Proteomes" id="UP001054811">
    <property type="component" value="Chromosome"/>
</dbReference>
<keyword evidence="8" id="KW-0800">Toxin</keyword>
<protein>
    <recommendedName>
        <fullName evidence="8">Ribonuclease VapC</fullName>
        <shortName evidence="8">RNase VapC</shortName>
        <ecNumber evidence="8">3.1.-.-</ecNumber>
    </recommendedName>
    <alternativeName>
        <fullName evidence="8">Toxin VapC</fullName>
    </alternativeName>
</protein>
<feature type="binding site" evidence="8">
    <location>
        <position position="4"/>
    </location>
    <ligand>
        <name>Mg(2+)</name>
        <dbReference type="ChEBI" id="CHEBI:18420"/>
    </ligand>
</feature>
<evidence type="ECO:0000256" key="8">
    <source>
        <dbReference type="HAMAP-Rule" id="MF_00265"/>
    </source>
</evidence>
<organism evidence="10 11">
    <name type="scientific">Microbacterium elymi</name>
    <dbReference type="NCBI Taxonomy" id="2909587"/>
    <lineage>
        <taxon>Bacteria</taxon>
        <taxon>Bacillati</taxon>
        <taxon>Actinomycetota</taxon>
        <taxon>Actinomycetes</taxon>
        <taxon>Micrococcales</taxon>
        <taxon>Microbacteriaceae</taxon>
        <taxon>Microbacterium</taxon>
    </lineage>
</organism>
<dbReference type="Pfam" id="PF01850">
    <property type="entry name" value="PIN"/>
    <property type="match status" value="1"/>
</dbReference>
<name>A0ABY5NGR1_9MICO</name>
<evidence type="ECO:0000313" key="11">
    <source>
        <dbReference type="Proteomes" id="UP001054811"/>
    </source>
</evidence>
<evidence type="ECO:0000256" key="4">
    <source>
        <dbReference type="ARBA" id="ARBA00022723"/>
    </source>
</evidence>
<accession>A0ABY5NGR1</accession>
<evidence type="ECO:0000256" key="5">
    <source>
        <dbReference type="ARBA" id="ARBA00022801"/>
    </source>
</evidence>
<dbReference type="EMBL" id="CP091139">
    <property type="protein sequence ID" value="UUT34393.1"/>
    <property type="molecule type" value="Genomic_DNA"/>
</dbReference>
<keyword evidence="6 8" id="KW-0460">Magnesium</keyword>
<evidence type="ECO:0000256" key="6">
    <source>
        <dbReference type="ARBA" id="ARBA00022842"/>
    </source>
</evidence>
<sequence length="130" mass="14522">MLVDSSAWIEYLRATGSPADAAVERLIREQAPLKTCEPVMMELLAGARSDTHTRQLERLLARATLLPTQPTDWVDAARIYRTGRREGVTVRRLVDCLIAAIALRNDESILHHDVDFDAIARVTSLTVARD</sequence>
<dbReference type="SUPFAM" id="SSF88723">
    <property type="entry name" value="PIN domain-like"/>
    <property type="match status" value="1"/>
</dbReference>
<reference evidence="10" key="1">
    <citation type="submission" date="2022-01" db="EMBL/GenBank/DDBJ databases">
        <title>Microbacterium eymi and Microbacterium rhizovicinus sp. nov., isolated from the rhizospheric soil of Elymus tsukushiensis, a plant native to the Dokdo Islands, Republic of Korea.</title>
        <authorList>
            <person name="Hwang Y.J."/>
        </authorList>
    </citation>
    <scope>NUCLEOTIDE SEQUENCE</scope>
    <source>
        <strain evidence="10">KUDC0405</strain>
    </source>
</reference>
<dbReference type="InterPro" id="IPR050556">
    <property type="entry name" value="Type_II_TA_system_RNase"/>
</dbReference>
<keyword evidence="4 8" id="KW-0479">Metal-binding</keyword>
<dbReference type="InterPro" id="IPR022907">
    <property type="entry name" value="VapC_family"/>
</dbReference>
<proteinExistence type="inferred from homology"/>
<evidence type="ECO:0000256" key="1">
    <source>
        <dbReference type="ARBA" id="ARBA00001946"/>
    </source>
</evidence>
<evidence type="ECO:0000256" key="7">
    <source>
        <dbReference type="ARBA" id="ARBA00038093"/>
    </source>
</evidence>
<comment type="similarity">
    <text evidence="7 8">Belongs to the PINc/VapC protein family.</text>
</comment>
<dbReference type="HAMAP" id="MF_00265">
    <property type="entry name" value="VapC_Nob1"/>
    <property type="match status" value="1"/>
</dbReference>
<feature type="binding site" evidence="8">
    <location>
        <position position="95"/>
    </location>
    <ligand>
        <name>Mg(2+)</name>
        <dbReference type="ChEBI" id="CHEBI:18420"/>
    </ligand>
</feature>
<gene>
    <name evidence="8" type="primary">vapC</name>
    <name evidence="10" type="ORF">L2X98_27650</name>
</gene>
<keyword evidence="11" id="KW-1185">Reference proteome</keyword>
<comment type="cofactor">
    <cofactor evidence="1 8">
        <name>Mg(2+)</name>
        <dbReference type="ChEBI" id="CHEBI:18420"/>
    </cofactor>
</comment>
<dbReference type="Gene3D" id="3.40.50.1010">
    <property type="entry name" value="5'-nuclease"/>
    <property type="match status" value="1"/>
</dbReference>
<comment type="function">
    <text evidence="8">Toxic component of a toxin-antitoxin (TA) system. An RNase.</text>
</comment>
<dbReference type="PANTHER" id="PTHR33653">
    <property type="entry name" value="RIBONUCLEASE VAPC2"/>
    <property type="match status" value="1"/>
</dbReference>
<dbReference type="InterPro" id="IPR002716">
    <property type="entry name" value="PIN_dom"/>
</dbReference>
<evidence type="ECO:0000256" key="2">
    <source>
        <dbReference type="ARBA" id="ARBA00022649"/>
    </source>
</evidence>
<feature type="domain" description="PIN" evidence="9">
    <location>
        <begin position="1"/>
        <end position="121"/>
    </location>
</feature>
<dbReference type="InterPro" id="IPR029060">
    <property type="entry name" value="PIN-like_dom_sf"/>
</dbReference>
<dbReference type="CDD" id="cd18756">
    <property type="entry name" value="PIN_MtVapC15-VapC11-like"/>
    <property type="match status" value="1"/>
</dbReference>
<dbReference type="RefSeq" id="WP_259610909.1">
    <property type="nucleotide sequence ID" value="NZ_CP091139.2"/>
</dbReference>
<evidence type="ECO:0000256" key="3">
    <source>
        <dbReference type="ARBA" id="ARBA00022722"/>
    </source>
</evidence>
<evidence type="ECO:0000313" key="10">
    <source>
        <dbReference type="EMBL" id="UUT34393.1"/>
    </source>
</evidence>
<evidence type="ECO:0000259" key="9">
    <source>
        <dbReference type="Pfam" id="PF01850"/>
    </source>
</evidence>
<keyword evidence="2 8" id="KW-1277">Toxin-antitoxin system</keyword>
<dbReference type="EC" id="3.1.-.-" evidence="8"/>